<accession>A0AAV2LS10</accession>
<organism evidence="2 3">
    <name type="scientific">Knipowitschia caucasica</name>
    <name type="common">Caucasian dwarf goby</name>
    <name type="synonym">Pomatoschistus caucasicus</name>
    <dbReference type="NCBI Taxonomy" id="637954"/>
    <lineage>
        <taxon>Eukaryota</taxon>
        <taxon>Metazoa</taxon>
        <taxon>Chordata</taxon>
        <taxon>Craniata</taxon>
        <taxon>Vertebrata</taxon>
        <taxon>Euteleostomi</taxon>
        <taxon>Actinopterygii</taxon>
        <taxon>Neopterygii</taxon>
        <taxon>Teleostei</taxon>
        <taxon>Neoteleostei</taxon>
        <taxon>Acanthomorphata</taxon>
        <taxon>Gobiaria</taxon>
        <taxon>Gobiiformes</taxon>
        <taxon>Gobioidei</taxon>
        <taxon>Gobiidae</taxon>
        <taxon>Gobiinae</taxon>
        <taxon>Knipowitschia</taxon>
    </lineage>
</organism>
<dbReference type="AlphaFoldDB" id="A0AAV2LS10"/>
<dbReference type="EMBL" id="OZ035826">
    <property type="protein sequence ID" value="CAL1603326.1"/>
    <property type="molecule type" value="Genomic_DNA"/>
</dbReference>
<evidence type="ECO:0000313" key="2">
    <source>
        <dbReference type="EMBL" id="CAL1603326.1"/>
    </source>
</evidence>
<reference evidence="2 3" key="1">
    <citation type="submission" date="2024-04" db="EMBL/GenBank/DDBJ databases">
        <authorList>
            <person name="Waldvogel A.-M."/>
            <person name="Schoenle A."/>
        </authorList>
    </citation>
    <scope>NUCLEOTIDE SEQUENCE [LARGE SCALE GENOMIC DNA]</scope>
</reference>
<sequence>MVCSGLWTLQNPDSPLLRLSRPQTLQTPDSPDPRLSTPETLQTPDSPDPRLSRPQTPDFPDPRLSRPQTIQTLQTLQTPDSPDPRLSLVLNFPQFCPEHDPSALLSPPQPFLARLACTYNWFCAADGV</sequence>
<evidence type="ECO:0000313" key="3">
    <source>
        <dbReference type="Proteomes" id="UP001497482"/>
    </source>
</evidence>
<feature type="region of interest" description="Disordered" evidence="1">
    <location>
        <begin position="1"/>
        <end position="67"/>
    </location>
</feature>
<proteinExistence type="predicted"/>
<dbReference type="Proteomes" id="UP001497482">
    <property type="component" value="Chromosome 4"/>
</dbReference>
<gene>
    <name evidence="2" type="ORF">KC01_LOCUS31020</name>
</gene>
<keyword evidence="3" id="KW-1185">Reference proteome</keyword>
<protein>
    <submittedName>
        <fullName evidence="2">Uncharacterized protein</fullName>
    </submittedName>
</protein>
<evidence type="ECO:0000256" key="1">
    <source>
        <dbReference type="SAM" id="MobiDB-lite"/>
    </source>
</evidence>
<name>A0AAV2LS10_KNICA</name>